<proteinExistence type="predicted"/>
<dbReference type="AlphaFoldDB" id="A0A2P2K4J0"/>
<name>A0A2P2K4J0_RHIMU</name>
<reference evidence="1" key="1">
    <citation type="submission" date="2018-02" db="EMBL/GenBank/DDBJ databases">
        <title>Rhizophora mucronata_Transcriptome.</title>
        <authorList>
            <person name="Meera S.P."/>
            <person name="Sreeshan A."/>
            <person name="Augustine A."/>
        </authorList>
    </citation>
    <scope>NUCLEOTIDE SEQUENCE</scope>
    <source>
        <tissue evidence="1">Leaf</tissue>
    </source>
</reference>
<accession>A0A2P2K4J0</accession>
<dbReference type="EMBL" id="GGEC01020156">
    <property type="protein sequence ID" value="MBX00640.1"/>
    <property type="molecule type" value="Transcribed_RNA"/>
</dbReference>
<organism evidence="1">
    <name type="scientific">Rhizophora mucronata</name>
    <name type="common">Asiatic mangrove</name>
    <dbReference type="NCBI Taxonomy" id="61149"/>
    <lineage>
        <taxon>Eukaryota</taxon>
        <taxon>Viridiplantae</taxon>
        <taxon>Streptophyta</taxon>
        <taxon>Embryophyta</taxon>
        <taxon>Tracheophyta</taxon>
        <taxon>Spermatophyta</taxon>
        <taxon>Magnoliopsida</taxon>
        <taxon>eudicotyledons</taxon>
        <taxon>Gunneridae</taxon>
        <taxon>Pentapetalae</taxon>
        <taxon>rosids</taxon>
        <taxon>fabids</taxon>
        <taxon>Malpighiales</taxon>
        <taxon>Rhizophoraceae</taxon>
        <taxon>Rhizophora</taxon>
    </lineage>
</organism>
<sequence length="28" mass="3239">MVADALRSRLDVRNFNPNLTLLPTLIRE</sequence>
<dbReference type="EMBL" id="GGEC01020158">
    <property type="protein sequence ID" value="MBX00642.1"/>
    <property type="molecule type" value="Transcribed_RNA"/>
</dbReference>
<protein>
    <submittedName>
        <fullName evidence="1">Uncharacterized protein MANES_18G141200</fullName>
    </submittedName>
</protein>
<evidence type="ECO:0000313" key="1">
    <source>
        <dbReference type="EMBL" id="MBX00642.1"/>
    </source>
</evidence>